<dbReference type="SFLD" id="SFLDS00001">
    <property type="entry name" value="Enolase"/>
    <property type="match status" value="1"/>
</dbReference>
<feature type="binding site" evidence="12">
    <location>
        <position position="369"/>
    </location>
    <ligand>
        <name>(2R)-2-phosphoglycerate</name>
        <dbReference type="ChEBI" id="CHEBI:58289"/>
    </ligand>
</feature>
<feature type="binding site" evidence="12 15">
    <location>
        <position position="315"/>
    </location>
    <ligand>
        <name>Mg(2+)</name>
        <dbReference type="ChEBI" id="CHEBI:18420"/>
    </ligand>
</feature>
<keyword evidence="8 12" id="KW-0460">Magnesium</keyword>
<proteinExistence type="inferred from homology"/>
<dbReference type="EMBL" id="CP055156">
    <property type="protein sequence ID" value="QNF31772.1"/>
    <property type="molecule type" value="Genomic_DNA"/>
</dbReference>
<comment type="cofactor">
    <cofactor evidence="15">
        <name>Mg(2+)</name>
        <dbReference type="ChEBI" id="CHEBI:18420"/>
    </cofactor>
    <text evidence="15">Mg(2+) is required for catalysis and for stabilizing the dimer.</text>
</comment>
<gene>
    <name evidence="12 18" type="primary">eno</name>
    <name evidence="18" type="ORF">HUW51_03180</name>
</gene>
<feature type="binding site" evidence="12">
    <location>
        <position position="163"/>
    </location>
    <ligand>
        <name>(2R)-2-phosphoglycerate</name>
        <dbReference type="ChEBI" id="CHEBI:58289"/>
    </ligand>
</feature>
<feature type="binding site" evidence="14">
    <location>
        <begin position="367"/>
        <end position="370"/>
    </location>
    <ligand>
        <name>substrate</name>
    </ligand>
</feature>
<comment type="pathway">
    <text evidence="1 12">Carbohydrate degradation; glycolysis; pyruvate from D-glyceraldehyde 3-phosphate: step 4/5.</text>
</comment>
<keyword evidence="18" id="KW-0670">Pyruvate</keyword>
<keyword evidence="6 12" id="KW-0964">Secreted</keyword>
<dbReference type="Gene3D" id="3.30.390.10">
    <property type="entry name" value="Enolase-like, N-terminal domain"/>
    <property type="match status" value="1"/>
</dbReference>
<dbReference type="SUPFAM" id="SSF54826">
    <property type="entry name" value="Enolase N-terminal domain-like"/>
    <property type="match status" value="1"/>
</dbReference>
<dbReference type="Pfam" id="PF03952">
    <property type="entry name" value="Enolase_N"/>
    <property type="match status" value="1"/>
</dbReference>
<dbReference type="InterPro" id="IPR020811">
    <property type="entry name" value="Enolase_N"/>
</dbReference>
<dbReference type="InterPro" id="IPR020810">
    <property type="entry name" value="Enolase_C"/>
</dbReference>
<feature type="active site" description="Proton acceptor" evidence="12 13">
    <location>
        <position position="340"/>
    </location>
</feature>
<dbReference type="InterPro" id="IPR000941">
    <property type="entry name" value="Enolase"/>
</dbReference>
<feature type="active site" description="Proton donor" evidence="12 13">
    <location>
        <position position="205"/>
    </location>
</feature>
<accession>A0A7G7G3N8</accession>
<dbReference type="PRINTS" id="PR00148">
    <property type="entry name" value="ENOLASE"/>
</dbReference>
<feature type="domain" description="Enolase N-terminal" evidence="17">
    <location>
        <begin position="4"/>
        <end position="134"/>
    </location>
</feature>
<dbReference type="SFLD" id="SFLDF00002">
    <property type="entry name" value="enolase"/>
    <property type="match status" value="1"/>
</dbReference>
<dbReference type="KEGG" id="aswu:HUW51_03180"/>
<comment type="catalytic activity">
    <reaction evidence="12">
        <text>(2R)-2-phosphoglycerate = phosphoenolpyruvate + H2O</text>
        <dbReference type="Rhea" id="RHEA:10164"/>
        <dbReference type="ChEBI" id="CHEBI:15377"/>
        <dbReference type="ChEBI" id="CHEBI:58289"/>
        <dbReference type="ChEBI" id="CHEBI:58702"/>
        <dbReference type="EC" id="4.2.1.11"/>
    </reaction>
</comment>
<dbReference type="NCBIfam" id="TIGR01060">
    <property type="entry name" value="eno"/>
    <property type="match status" value="1"/>
</dbReference>
<feature type="binding site" evidence="14">
    <location>
        <position position="155"/>
    </location>
    <ligand>
        <name>substrate</name>
    </ligand>
</feature>
<organism evidence="18 19">
    <name type="scientific">Adhaeribacter swui</name>
    <dbReference type="NCBI Taxonomy" id="2086471"/>
    <lineage>
        <taxon>Bacteria</taxon>
        <taxon>Pseudomonadati</taxon>
        <taxon>Bacteroidota</taxon>
        <taxon>Cytophagia</taxon>
        <taxon>Cytophagales</taxon>
        <taxon>Hymenobacteraceae</taxon>
        <taxon>Adhaeribacter</taxon>
    </lineage>
</organism>
<dbReference type="RefSeq" id="WP_185272558.1">
    <property type="nucleotide sequence ID" value="NZ_CP055156.1"/>
</dbReference>
<keyword evidence="5 12" id="KW-0963">Cytoplasm</keyword>
<evidence type="ECO:0000256" key="13">
    <source>
        <dbReference type="PIRSR" id="PIRSR001400-1"/>
    </source>
</evidence>
<feature type="binding site" evidence="12">
    <location>
        <position position="391"/>
    </location>
    <ligand>
        <name>(2R)-2-phosphoglycerate</name>
        <dbReference type="ChEBI" id="CHEBI:58289"/>
    </ligand>
</feature>
<dbReference type="SFLD" id="SFLDG00178">
    <property type="entry name" value="enolase"/>
    <property type="match status" value="1"/>
</dbReference>
<keyword evidence="19" id="KW-1185">Reference proteome</keyword>
<feature type="binding site" evidence="12 15">
    <location>
        <position position="242"/>
    </location>
    <ligand>
        <name>Mg(2+)</name>
        <dbReference type="ChEBI" id="CHEBI:18420"/>
    </ligand>
</feature>
<dbReference type="AlphaFoldDB" id="A0A7G7G3N8"/>
<evidence type="ECO:0000256" key="3">
    <source>
        <dbReference type="ARBA" id="ARBA00012058"/>
    </source>
</evidence>
<dbReference type="PROSITE" id="PS00164">
    <property type="entry name" value="ENOLASE"/>
    <property type="match status" value="1"/>
</dbReference>
<evidence type="ECO:0000259" key="16">
    <source>
        <dbReference type="SMART" id="SM01192"/>
    </source>
</evidence>
<evidence type="ECO:0000256" key="10">
    <source>
        <dbReference type="ARBA" id="ARBA00023239"/>
    </source>
</evidence>
<comment type="function">
    <text evidence="11 12">Catalyzes the reversible conversion of 2-phosphoglycerate (2-PG) into phosphoenolpyruvate (PEP). It is essential for the degradation of carbohydrates via glycolysis.</text>
</comment>
<dbReference type="FunFam" id="3.30.390.10:FF:000001">
    <property type="entry name" value="Enolase"/>
    <property type="match status" value="1"/>
</dbReference>
<keyword evidence="9 12" id="KW-0324">Glycolysis</keyword>
<dbReference type="SMART" id="SM01192">
    <property type="entry name" value="Enolase_C"/>
    <property type="match status" value="1"/>
</dbReference>
<dbReference type="HAMAP" id="MF_00318">
    <property type="entry name" value="Enolase"/>
    <property type="match status" value="1"/>
</dbReference>
<dbReference type="Pfam" id="PF00113">
    <property type="entry name" value="Enolase_C"/>
    <property type="match status" value="1"/>
</dbReference>
<name>A0A7G7G3N8_9BACT</name>
<evidence type="ECO:0000313" key="19">
    <source>
        <dbReference type="Proteomes" id="UP000515237"/>
    </source>
</evidence>
<dbReference type="Gene3D" id="3.20.20.120">
    <property type="entry name" value="Enolase-like C-terminal domain"/>
    <property type="match status" value="1"/>
</dbReference>
<dbReference type="InterPro" id="IPR036849">
    <property type="entry name" value="Enolase-like_C_sf"/>
</dbReference>
<comment type="cofactor">
    <cofactor evidence="12">
        <name>Mg(2+)</name>
        <dbReference type="ChEBI" id="CHEBI:18420"/>
    </cofactor>
    <text evidence="12">Binds a second Mg(2+) ion via substrate during catalysis.</text>
</comment>
<dbReference type="InterPro" id="IPR020809">
    <property type="entry name" value="Enolase_CS"/>
</dbReference>
<comment type="subcellular location">
    <subcellularLocation>
        <location evidence="12">Cytoplasm</location>
    </subcellularLocation>
    <subcellularLocation>
        <location evidence="12">Secreted</location>
    </subcellularLocation>
    <subcellularLocation>
        <location evidence="12">Cell surface</location>
    </subcellularLocation>
    <text evidence="12">Fractions of enolase are present in both the cytoplasm and on the cell surface.</text>
</comment>
<dbReference type="CDD" id="cd03313">
    <property type="entry name" value="enolase"/>
    <property type="match status" value="1"/>
</dbReference>
<dbReference type="GO" id="GO:0000015">
    <property type="term" value="C:phosphopyruvate hydratase complex"/>
    <property type="evidence" value="ECO:0007669"/>
    <property type="project" value="InterPro"/>
</dbReference>
<dbReference type="EC" id="4.2.1.11" evidence="3 12"/>
<evidence type="ECO:0000256" key="8">
    <source>
        <dbReference type="ARBA" id="ARBA00022842"/>
    </source>
</evidence>
<protein>
    <recommendedName>
        <fullName evidence="4 12">Enolase</fullName>
        <ecNumber evidence="3 12">4.2.1.11</ecNumber>
    </recommendedName>
    <alternativeName>
        <fullName evidence="12">2-phospho-D-glycerate hydro-lyase</fullName>
    </alternativeName>
    <alternativeName>
        <fullName evidence="12">2-phosphoglycerate dehydratase</fullName>
    </alternativeName>
</protein>
<feature type="binding site" evidence="12 15">
    <location>
        <position position="288"/>
    </location>
    <ligand>
        <name>Mg(2+)</name>
        <dbReference type="ChEBI" id="CHEBI:18420"/>
    </ligand>
</feature>
<feature type="binding site" evidence="14">
    <location>
        <position position="315"/>
    </location>
    <ligand>
        <name>substrate</name>
    </ligand>
</feature>
<evidence type="ECO:0000256" key="7">
    <source>
        <dbReference type="ARBA" id="ARBA00022723"/>
    </source>
</evidence>
<feature type="binding site" evidence="14">
    <location>
        <position position="288"/>
    </location>
    <ligand>
        <name>substrate</name>
    </ligand>
</feature>
<dbReference type="PIRSF" id="PIRSF001400">
    <property type="entry name" value="Enolase"/>
    <property type="match status" value="1"/>
</dbReference>
<dbReference type="GO" id="GO:0005576">
    <property type="term" value="C:extracellular region"/>
    <property type="evidence" value="ECO:0007669"/>
    <property type="project" value="UniProtKB-SubCell"/>
</dbReference>
<evidence type="ECO:0000256" key="2">
    <source>
        <dbReference type="ARBA" id="ARBA00009604"/>
    </source>
</evidence>
<dbReference type="GO" id="GO:0009986">
    <property type="term" value="C:cell surface"/>
    <property type="evidence" value="ECO:0007669"/>
    <property type="project" value="UniProtKB-SubCell"/>
</dbReference>
<evidence type="ECO:0000256" key="9">
    <source>
        <dbReference type="ARBA" id="ARBA00023152"/>
    </source>
</evidence>
<keyword evidence="10 12" id="KW-0456">Lyase</keyword>
<evidence type="ECO:0000256" key="11">
    <source>
        <dbReference type="ARBA" id="ARBA00045763"/>
    </source>
</evidence>
<evidence type="ECO:0000256" key="15">
    <source>
        <dbReference type="PIRSR" id="PIRSR001400-3"/>
    </source>
</evidence>
<feature type="domain" description="Enolase C-terminal TIM barrel" evidence="16">
    <location>
        <begin position="139"/>
        <end position="425"/>
    </location>
</feature>
<reference evidence="18 19" key="1">
    <citation type="journal article" date="2018" name="Int. J. Syst. Evol. Microbiol.">
        <title>Adhaeribacter swui sp. nov., isolated from wet mud.</title>
        <authorList>
            <person name="Kim D.U."/>
            <person name="Kim K.W."/>
            <person name="Kang M.S."/>
            <person name="Kim J.Y."/>
            <person name="Jang J.H."/>
            <person name="Kim M.K."/>
        </authorList>
    </citation>
    <scope>NUCLEOTIDE SEQUENCE [LARGE SCALE GENOMIC DNA]</scope>
    <source>
        <strain evidence="18 19">KCTC 52873</strain>
    </source>
</reference>
<dbReference type="FunFam" id="3.20.20.120:FF:000001">
    <property type="entry name" value="Enolase"/>
    <property type="match status" value="1"/>
</dbReference>
<dbReference type="PANTHER" id="PTHR11902">
    <property type="entry name" value="ENOLASE"/>
    <property type="match status" value="1"/>
</dbReference>
<feature type="binding site" evidence="14">
    <location>
        <position position="391"/>
    </location>
    <ligand>
        <name>substrate</name>
    </ligand>
</feature>
<dbReference type="SUPFAM" id="SSF51604">
    <property type="entry name" value="Enolase C-terminal domain-like"/>
    <property type="match status" value="1"/>
</dbReference>
<evidence type="ECO:0000313" key="18">
    <source>
        <dbReference type="EMBL" id="QNF31772.1"/>
    </source>
</evidence>
<dbReference type="UniPathway" id="UPA00109">
    <property type="reaction ID" value="UER00187"/>
</dbReference>
<feature type="binding site" evidence="12">
    <location>
        <position position="370"/>
    </location>
    <ligand>
        <name>(2R)-2-phosphoglycerate</name>
        <dbReference type="ChEBI" id="CHEBI:58289"/>
    </ligand>
</feature>
<dbReference type="GO" id="GO:0000287">
    <property type="term" value="F:magnesium ion binding"/>
    <property type="evidence" value="ECO:0007669"/>
    <property type="project" value="UniProtKB-UniRule"/>
</dbReference>
<dbReference type="GO" id="GO:0004634">
    <property type="term" value="F:phosphopyruvate hydratase activity"/>
    <property type="evidence" value="ECO:0007669"/>
    <property type="project" value="UniProtKB-UniRule"/>
</dbReference>
<dbReference type="InterPro" id="IPR029017">
    <property type="entry name" value="Enolase-like_N"/>
</dbReference>
<evidence type="ECO:0000259" key="17">
    <source>
        <dbReference type="SMART" id="SM01193"/>
    </source>
</evidence>
<evidence type="ECO:0000256" key="1">
    <source>
        <dbReference type="ARBA" id="ARBA00005031"/>
    </source>
</evidence>
<evidence type="ECO:0000256" key="5">
    <source>
        <dbReference type="ARBA" id="ARBA00022490"/>
    </source>
</evidence>
<dbReference type="Proteomes" id="UP000515237">
    <property type="component" value="Chromosome"/>
</dbReference>
<evidence type="ECO:0000256" key="6">
    <source>
        <dbReference type="ARBA" id="ARBA00022525"/>
    </source>
</evidence>
<feature type="binding site" evidence="14">
    <location>
        <position position="164"/>
    </location>
    <ligand>
        <name>substrate</name>
    </ligand>
</feature>
<feature type="binding site" evidence="12">
    <location>
        <position position="340"/>
    </location>
    <ligand>
        <name>(2R)-2-phosphoglycerate</name>
        <dbReference type="ChEBI" id="CHEBI:58289"/>
    </ligand>
</feature>
<sequence>MTLISSVKARQIFDSRGNPTVEVDVITDNGYIGRAAVPSGASTGKHEAVELRDGDKSQYMGKGVLNAVRNVNDIIADEIIGENVFEQNKLDTIMLELDGTSNKGKLGANAILGVSLAIARAAAEALGMPLYRYVGGVNANTLPVPMMNILNGGSHADNSIDFQEFMIMPVGASSFTEAMRWGSEIFHNLKNVLHKQGLSTNVGDEGGFAPNIKSNEDAIKVVLQAIEAAGRKPGDEVMIAMDAAASEFYDASTGQYHFKKSTGDKLTSSEMVSFWTDWSKKYPIISIEDGMDEDDWTGWKSLTESIGNQVQLVGDDLFVTNVNRLQRGIDEKIANAILIKVNQIGTLTETINAINLGRRNGYKSIMSHRSGETEDNTIADLAVALNTGQIKTGSASRSDRMAKYNQLLRIEEELGETAYFPGKKM</sequence>
<keyword evidence="7 12" id="KW-0479">Metal-binding</keyword>
<dbReference type="GO" id="GO:0006096">
    <property type="term" value="P:glycolytic process"/>
    <property type="evidence" value="ECO:0007669"/>
    <property type="project" value="UniProtKB-UniRule"/>
</dbReference>
<evidence type="ECO:0000256" key="4">
    <source>
        <dbReference type="ARBA" id="ARBA00017068"/>
    </source>
</evidence>
<evidence type="ECO:0000256" key="12">
    <source>
        <dbReference type="HAMAP-Rule" id="MF_00318"/>
    </source>
</evidence>
<comment type="similarity">
    <text evidence="2 12">Belongs to the enolase family.</text>
</comment>
<evidence type="ECO:0000256" key="14">
    <source>
        <dbReference type="PIRSR" id="PIRSR001400-2"/>
    </source>
</evidence>
<dbReference type="PANTHER" id="PTHR11902:SF1">
    <property type="entry name" value="ENOLASE"/>
    <property type="match status" value="1"/>
</dbReference>
<dbReference type="SMART" id="SM01193">
    <property type="entry name" value="Enolase_N"/>
    <property type="match status" value="1"/>
</dbReference>